<dbReference type="OrthoDB" id="2050153at2"/>
<dbReference type="InterPro" id="IPR011055">
    <property type="entry name" value="Dup_hybrid_motif"/>
</dbReference>
<feature type="domain" description="M23ase beta-sheet core" evidence="2">
    <location>
        <begin position="121"/>
        <end position="217"/>
    </location>
</feature>
<dbReference type="InterPro" id="IPR016047">
    <property type="entry name" value="M23ase_b-sheet_dom"/>
</dbReference>
<organism evidence="3 4">
    <name type="scientific">Ureibacillus manganicus DSM 26584</name>
    <dbReference type="NCBI Taxonomy" id="1384049"/>
    <lineage>
        <taxon>Bacteria</taxon>
        <taxon>Bacillati</taxon>
        <taxon>Bacillota</taxon>
        <taxon>Bacilli</taxon>
        <taxon>Bacillales</taxon>
        <taxon>Caryophanaceae</taxon>
        <taxon>Ureibacillus</taxon>
    </lineage>
</organism>
<gene>
    <name evidence="3" type="ORF">CD29_01985</name>
</gene>
<dbReference type="CDD" id="cd12797">
    <property type="entry name" value="M23_peptidase"/>
    <property type="match status" value="1"/>
</dbReference>
<keyword evidence="1" id="KW-1133">Transmembrane helix</keyword>
<dbReference type="RefSeq" id="WP_036182282.1">
    <property type="nucleotide sequence ID" value="NZ_AVDA01000002.1"/>
</dbReference>
<dbReference type="SUPFAM" id="SSF51261">
    <property type="entry name" value="Duplicated hybrid motif"/>
    <property type="match status" value="1"/>
</dbReference>
<dbReference type="STRING" id="1384049.CD29_01985"/>
<keyword evidence="4" id="KW-1185">Reference proteome</keyword>
<accession>A0A0A3I9I0</accession>
<comment type="caution">
    <text evidence="3">The sequence shown here is derived from an EMBL/GenBank/DDBJ whole genome shotgun (WGS) entry which is preliminary data.</text>
</comment>
<keyword evidence="1" id="KW-0812">Transmembrane</keyword>
<dbReference type="PANTHER" id="PTHR21666">
    <property type="entry name" value="PEPTIDASE-RELATED"/>
    <property type="match status" value="1"/>
</dbReference>
<reference evidence="3 4" key="1">
    <citation type="submission" date="2014-02" db="EMBL/GenBank/DDBJ databases">
        <title>Draft genome sequence of Lysinibacillus manganicus DSM 26584T.</title>
        <authorList>
            <person name="Zhang F."/>
            <person name="Wang G."/>
            <person name="Zhang L."/>
        </authorList>
    </citation>
    <scope>NUCLEOTIDE SEQUENCE [LARGE SCALE GENOMIC DNA]</scope>
    <source>
        <strain evidence="3 4">DSM 26584</strain>
    </source>
</reference>
<dbReference type="GO" id="GO:0004222">
    <property type="term" value="F:metalloendopeptidase activity"/>
    <property type="evidence" value="ECO:0007669"/>
    <property type="project" value="TreeGrafter"/>
</dbReference>
<dbReference type="Gene3D" id="2.70.70.10">
    <property type="entry name" value="Glucose Permease (Domain IIA)"/>
    <property type="match status" value="1"/>
</dbReference>
<evidence type="ECO:0000313" key="4">
    <source>
        <dbReference type="Proteomes" id="UP000030416"/>
    </source>
</evidence>
<dbReference type="PANTHER" id="PTHR21666:SF291">
    <property type="entry name" value="STAGE II SPORULATION PROTEIN Q"/>
    <property type="match status" value="1"/>
</dbReference>
<feature type="transmembrane region" description="Helical" evidence="1">
    <location>
        <begin position="24"/>
        <end position="47"/>
    </location>
</feature>
<evidence type="ECO:0000256" key="1">
    <source>
        <dbReference type="SAM" id="Phobius"/>
    </source>
</evidence>
<dbReference type="eggNOG" id="COG0739">
    <property type="taxonomic scope" value="Bacteria"/>
</dbReference>
<protein>
    <submittedName>
        <fullName evidence="3">Stage II sporulation protein</fullName>
    </submittedName>
</protein>
<keyword evidence="1" id="KW-0472">Membrane</keyword>
<proteinExistence type="predicted"/>
<dbReference type="AlphaFoldDB" id="A0A0A3I9I0"/>
<sequence length="223" mass="24865">MREDNKSKIPSPTNKKDGLQNKPWFWPTVYAAIAVALIGLIFSYNALIGNNEDEQNVTVQNQTNNEETVIETNAQVETVKYPFDETKKDQVAILQDFYDLSADEATREKALLVFNQTFSTSSGVSISMNSEPFEVRAAMSGEVTKVKLDAFTGNQIIITHPNGMETRYSSVTDILVKEGDKVVQGQSLATTMENSYNPNAGVHLFFEVLQDGEHVNPRNFLAF</sequence>
<evidence type="ECO:0000259" key="2">
    <source>
        <dbReference type="Pfam" id="PF01551"/>
    </source>
</evidence>
<evidence type="ECO:0000313" key="3">
    <source>
        <dbReference type="EMBL" id="KGR80150.1"/>
    </source>
</evidence>
<dbReference type="Proteomes" id="UP000030416">
    <property type="component" value="Unassembled WGS sequence"/>
</dbReference>
<name>A0A0A3I9I0_9BACL</name>
<dbReference type="EMBL" id="JPVN01000002">
    <property type="protein sequence ID" value="KGR80150.1"/>
    <property type="molecule type" value="Genomic_DNA"/>
</dbReference>
<dbReference type="InterPro" id="IPR050570">
    <property type="entry name" value="Cell_wall_metabolism_enzyme"/>
</dbReference>
<dbReference type="Pfam" id="PF01551">
    <property type="entry name" value="Peptidase_M23"/>
    <property type="match status" value="1"/>
</dbReference>